<feature type="domain" description="Polysaccharide chain length determinant N-terminal" evidence="17">
    <location>
        <begin position="6"/>
        <end position="101"/>
    </location>
</feature>
<keyword evidence="13 16" id="KW-0472">Membrane</keyword>
<keyword evidence="6" id="KW-0997">Cell inner membrane</keyword>
<evidence type="ECO:0000256" key="12">
    <source>
        <dbReference type="ARBA" id="ARBA00022989"/>
    </source>
</evidence>
<evidence type="ECO:0000259" key="17">
    <source>
        <dbReference type="Pfam" id="PF02706"/>
    </source>
</evidence>
<evidence type="ECO:0000256" key="13">
    <source>
        <dbReference type="ARBA" id="ARBA00023136"/>
    </source>
</evidence>
<keyword evidence="8 16" id="KW-0812">Transmembrane</keyword>
<organism evidence="19 20">
    <name type="scientific">Flagellimonas nanhaiensis</name>
    <dbReference type="NCBI Taxonomy" id="2292706"/>
    <lineage>
        <taxon>Bacteria</taxon>
        <taxon>Pseudomonadati</taxon>
        <taxon>Bacteroidota</taxon>
        <taxon>Flavobacteriia</taxon>
        <taxon>Flavobacteriales</taxon>
        <taxon>Flavobacteriaceae</taxon>
        <taxon>Flagellimonas</taxon>
    </lineage>
</organism>
<comment type="similarity">
    <text evidence="3">Belongs to the etk/wzc family.</text>
</comment>
<keyword evidence="10 19" id="KW-0418">Kinase</keyword>
<dbReference type="AlphaFoldDB" id="A0A371JW63"/>
<feature type="domain" description="AAA" evidence="18">
    <location>
        <begin position="582"/>
        <end position="721"/>
    </location>
</feature>
<evidence type="ECO:0000256" key="7">
    <source>
        <dbReference type="ARBA" id="ARBA00022679"/>
    </source>
</evidence>
<evidence type="ECO:0000313" key="19">
    <source>
        <dbReference type="EMBL" id="RDY61972.1"/>
    </source>
</evidence>
<dbReference type="Gene3D" id="3.40.50.300">
    <property type="entry name" value="P-loop containing nucleotide triphosphate hydrolases"/>
    <property type="match status" value="1"/>
</dbReference>
<evidence type="ECO:0000256" key="2">
    <source>
        <dbReference type="ARBA" id="ARBA00007316"/>
    </source>
</evidence>
<reference evidence="19 20" key="1">
    <citation type="submission" date="2018-08" db="EMBL/GenBank/DDBJ databases">
        <title>Muricauda nanhaiensis sp. nov., isolated from seawater of the South China Sea.</title>
        <authorList>
            <person name="Dang Y."/>
        </authorList>
    </citation>
    <scope>NUCLEOTIDE SEQUENCE [LARGE SCALE GENOMIC DNA]</scope>
    <source>
        <strain evidence="19 20">SM1704</strain>
    </source>
</reference>
<feature type="transmembrane region" description="Helical" evidence="16">
    <location>
        <begin position="21"/>
        <end position="43"/>
    </location>
</feature>
<dbReference type="EMBL" id="QTJX01000001">
    <property type="protein sequence ID" value="RDY61972.1"/>
    <property type="molecule type" value="Genomic_DNA"/>
</dbReference>
<evidence type="ECO:0000256" key="15">
    <source>
        <dbReference type="ARBA" id="ARBA00051245"/>
    </source>
</evidence>
<evidence type="ECO:0000256" key="14">
    <source>
        <dbReference type="ARBA" id="ARBA00023137"/>
    </source>
</evidence>
<evidence type="ECO:0000313" key="20">
    <source>
        <dbReference type="Proteomes" id="UP000261828"/>
    </source>
</evidence>
<evidence type="ECO:0000256" key="10">
    <source>
        <dbReference type="ARBA" id="ARBA00022777"/>
    </source>
</evidence>
<evidence type="ECO:0000256" key="16">
    <source>
        <dbReference type="SAM" id="Phobius"/>
    </source>
</evidence>
<keyword evidence="11" id="KW-0067">ATP-binding</keyword>
<evidence type="ECO:0000256" key="1">
    <source>
        <dbReference type="ARBA" id="ARBA00004429"/>
    </source>
</evidence>
<dbReference type="InterPro" id="IPR005702">
    <property type="entry name" value="Wzc-like_C"/>
</dbReference>
<evidence type="ECO:0000256" key="3">
    <source>
        <dbReference type="ARBA" id="ARBA00008883"/>
    </source>
</evidence>
<keyword evidence="20" id="KW-1185">Reference proteome</keyword>
<dbReference type="InterPro" id="IPR050445">
    <property type="entry name" value="Bact_polysacc_biosynth/exp"/>
</dbReference>
<dbReference type="SUPFAM" id="SSF52540">
    <property type="entry name" value="P-loop containing nucleoside triphosphate hydrolases"/>
    <property type="match status" value="1"/>
</dbReference>
<accession>A0A371JW63</accession>
<dbReference type="EC" id="2.7.10.2" evidence="4"/>
<dbReference type="GO" id="GO:0005524">
    <property type="term" value="F:ATP binding"/>
    <property type="evidence" value="ECO:0007669"/>
    <property type="project" value="UniProtKB-KW"/>
</dbReference>
<dbReference type="InterPro" id="IPR027417">
    <property type="entry name" value="P-loop_NTPase"/>
</dbReference>
<dbReference type="CDD" id="cd05387">
    <property type="entry name" value="BY-kinase"/>
    <property type="match status" value="1"/>
</dbReference>
<keyword evidence="9" id="KW-0547">Nucleotide-binding</keyword>
<dbReference type="NCBIfam" id="TIGR01007">
    <property type="entry name" value="eps_fam"/>
    <property type="match status" value="1"/>
</dbReference>
<name>A0A371JW63_9FLAO</name>
<dbReference type="InterPro" id="IPR003856">
    <property type="entry name" value="LPS_length_determ_N"/>
</dbReference>
<dbReference type="GO" id="GO:0005886">
    <property type="term" value="C:plasma membrane"/>
    <property type="evidence" value="ECO:0007669"/>
    <property type="project" value="UniProtKB-SubCell"/>
</dbReference>
<dbReference type="Pfam" id="PF02706">
    <property type="entry name" value="Wzz"/>
    <property type="match status" value="1"/>
</dbReference>
<comment type="catalytic activity">
    <reaction evidence="15">
        <text>L-tyrosyl-[protein] + ATP = O-phospho-L-tyrosyl-[protein] + ADP + H(+)</text>
        <dbReference type="Rhea" id="RHEA:10596"/>
        <dbReference type="Rhea" id="RHEA-COMP:10136"/>
        <dbReference type="Rhea" id="RHEA-COMP:20101"/>
        <dbReference type="ChEBI" id="CHEBI:15378"/>
        <dbReference type="ChEBI" id="CHEBI:30616"/>
        <dbReference type="ChEBI" id="CHEBI:46858"/>
        <dbReference type="ChEBI" id="CHEBI:61978"/>
        <dbReference type="ChEBI" id="CHEBI:456216"/>
        <dbReference type="EC" id="2.7.10.2"/>
    </reaction>
</comment>
<evidence type="ECO:0000256" key="9">
    <source>
        <dbReference type="ARBA" id="ARBA00022741"/>
    </source>
</evidence>
<dbReference type="Pfam" id="PF13614">
    <property type="entry name" value="AAA_31"/>
    <property type="match status" value="1"/>
</dbReference>
<gene>
    <name evidence="19" type="ORF">DX873_07460</name>
</gene>
<evidence type="ECO:0000259" key="18">
    <source>
        <dbReference type="Pfam" id="PF13614"/>
    </source>
</evidence>
<dbReference type="PANTHER" id="PTHR32309">
    <property type="entry name" value="TYROSINE-PROTEIN KINASE"/>
    <property type="match status" value="1"/>
</dbReference>
<dbReference type="GO" id="GO:0004715">
    <property type="term" value="F:non-membrane spanning protein tyrosine kinase activity"/>
    <property type="evidence" value="ECO:0007669"/>
    <property type="project" value="UniProtKB-EC"/>
</dbReference>
<dbReference type="InterPro" id="IPR025669">
    <property type="entry name" value="AAA_dom"/>
</dbReference>
<evidence type="ECO:0000256" key="5">
    <source>
        <dbReference type="ARBA" id="ARBA00022475"/>
    </source>
</evidence>
<dbReference type="RefSeq" id="WP_116183753.1">
    <property type="nucleotide sequence ID" value="NZ_QTJX01000001.1"/>
</dbReference>
<evidence type="ECO:0000256" key="6">
    <source>
        <dbReference type="ARBA" id="ARBA00022519"/>
    </source>
</evidence>
<keyword evidence="5" id="KW-1003">Cell membrane</keyword>
<keyword evidence="12 16" id="KW-1133">Transmembrane helix</keyword>
<evidence type="ECO:0000256" key="8">
    <source>
        <dbReference type="ARBA" id="ARBA00022692"/>
    </source>
</evidence>
<comment type="similarity">
    <text evidence="2">Belongs to the CpsD/CapB family.</text>
</comment>
<evidence type="ECO:0000256" key="4">
    <source>
        <dbReference type="ARBA" id="ARBA00011903"/>
    </source>
</evidence>
<keyword evidence="14" id="KW-0829">Tyrosine-protein kinase</keyword>
<comment type="caution">
    <text evidence="19">The sequence shown here is derived from an EMBL/GenBank/DDBJ whole genome shotgun (WGS) entry which is preliminary data.</text>
</comment>
<dbReference type="OrthoDB" id="9794577at2"/>
<dbReference type="Proteomes" id="UP000261828">
    <property type="component" value="Unassembled WGS sequence"/>
</dbReference>
<sequence>MEFGGNEIDIKSILDKYLKHWKWFAFSTILTLLGAFFYLRYAIPEYEASAKIQIIKDKSASSELSVFKDLDILSGAVTNTEIIDEIEILNARSNYKSIVKKLKLNLRYFVIGNIRNTEIYGSDYPFSINFLGADSVTNKSQHEFFLKILSSTEFSYSEKEDDTFKKYSFGSNINTKIGDIILVPESKLVSFYKDKLIKVTVDPIPSVVESYRAKTKISLAGEFSNIITISLTDSEKQRAIDVINELIQINNDNAVKDKKAIADKTSEFIENRISEIYNNLSSVDETAENFKSSRGIADLGSQSNVNFSQSAASERQLQDANIQLSIASSMKELIDGQEGYDIIPEVGLADQGISGSAQRYNELVAQRNRLLESSNEKNPVIVKLDQQLEGLKKGIQSSLNNVSNNLNLQVNSLSKQLSQINSRIYAAPGNERALRDISRRQQTTESLYLYLLQKREESQIAFASASPKSRIINSGYSADIPVSPRKGIIFLTAMMVGMLVPFSMIYVTDLLDNKIHNKLDLEKIVGDVPVLAEIPKIGKKEEKLIKNEDRSVLAESLRILRTNLDYIFRTKKKNGKGNLIFVTSSVPGEGKTLISSNLAMTFSSTGKRVLLIGADIRNPKLYTFFADSKNVDAMSKPKRVVKVGLTEYLSDQTLEIEDIINPMLVHTNTIDVIYSGKIPPNPAELLMSDRIGELFESLAERYDYVVVDTAPLMVVTDTLLISRYANQILYVTKADVTEKKVLQYPLKLKKEGKLKGLSFIVNNVKASNLGYGGKYGYGYGKSLKKWWSFS</sequence>
<proteinExistence type="inferred from homology"/>
<keyword evidence="7" id="KW-0808">Transferase</keyword>
<dbReference type="PANTHER" id="PTHR32309:SF13">
    <property type="entry name" value="FERRIC ENTEROBACTIN TRANSPORT PROTEIN FEPE"/>
    <property type="match status" value="1"/>
</dbReference>
<evidence type="ECO:0000256" key="11">
    <source>
        <dbReference type="ARBA" id="ARBA00022840"/>
    </source>
</evidence>
<comment type="subcellular location">
    <subcellularLocation>
        <location evidence="1">Cell inner membrane</location>
        <topology evidence="1">Multi-pass membrane protein</topology>
    </subcellularLocation>
</comment>
<protein>
    <recommendedName>
        <fullName evidence="4">non-specific protein-tyrosine kinase</fullName>
        <ecNumber evidence="4">2.7.10.2</ecNumber>
    </recommendedName>
</protein>